<name>A0A8S5MX71_9CAUD</name>
<evidence type="ECO:0000313" key="1">
    <source>
        <dbReference type="EMBL" id="DAD86650.1"/>
    </source>
</evidence>
<dbReference type="InterPro" id="IPR055617">
    <property type="entry name" value="DUF7193"/>
</dbReference>
<reference evidence="1" key="1">
    <citation type="journal article" date="2021" name="Proc. Natl. Acad. Sci. U.S.A.">
        <title>A Catalog of Tens of Thousands of Viruses from Human Metagenomes Reveals Hidden Associations with Chronic Diseases.</title>
        <authorList>
            <person name="Tisza M.J."/>
            <person name="Buck C.B."/>
        </authorList>
    </citation>
    <scope>NUCLEOTIDE SEQUENCE</scope>
    <source>
        <strain evidence="1">Ct3wi9</strain>
    </source>
</reference>
<proteinExistence type="predicted"/>
<organism evidence="1">
    <name type="scientific">Myoviridae sp. ct3wi9</name>
    <dbReference type="NCBI Taxonomy" id="2826610"/>
    <lineage>
        <taxon>Viruses</taxon>
        <taxon>Duplodnaviria</taxon>
        <taxon>Heunggongvirae</taxon>
        <taxon>Uroviricota</taxon>
        <taxon>Caudoviricetes</taxon>
    </lineage>
</organism>
<evidence type="ECO:0008006" key="2">
    <source>
        <dbReference type="Google" id="ProtNLM"/>
    </source>
</evidence>
<protein>
    <recommendedName>
        <fullName evidence="2">Virion structural protein</fullName>
    </recommendedName>
</protein>
<dbReference type="EMBL" id="BK015006">
    <property type="protein sequence ID" value="DAD86650.1"/>
    <property type="molecule type" value="Genomic_DNA"/>
</dbReference>
<dbReference type="Pfam" id="PF23823">
    <property type="entry name" value="DUF7193"/>
    <property type="match status" value="1"/>
</dbReference>
<accession>A0A8S5MX71</accession>
<sequence>MAVISPYYQEYLIQHAAKLVWCSPYEDEQYIIEAAQLTDANGDIIDTMVFERLLSLPNNTDRFHMYMIGGNYPDEFNLSLYKERWIPITEWCLEADFLVRIYNDAGILVPLCNVFYFLEDDGTILFAIREDGDLGIKFGVEPIYFHFRSSHFWKMNNQTERTKRVYVDSRIYKKGTDLSDMVNAYNDRYEKDYHNPLIFTNGRPSNKIMGNNYGDYVEMSDDGSVTHVEYHAVKSLRSFHSDLDKCNKYLLMLKHVQDKRKIHYRDDIEIFPIYVPRLQIVNYMKMYPEATLADAIEHAEFEMGNYYHRNREDSLRMVTHQAYSLPVDYLLSSLTSMQEKIDIDNWYLKVVVHESGLDRNLIAERHHVMELYQLDYEKRLDAMTDTASNIDVWKASELEKSDYNYLMRCFRHELTAERVLDAYGYDQASLALANPNVSITKDPNKNYFIIPVGLMDSCTIYEYDRDGLLLGWYYSTDTMKYYPVNEGTIYIEAISGKGSHEISLYKDVGIGDKINVTTNAISNYRLYRITKVLGLNDVITYQGGYRDVTNVATNFVQRDDGFSFTNGDPANVRYDVVGDDKFLCRDLILVPASDGVVDFTLVHGENNEILDIAPAKIAVWLNGRALIENIDYRVDFPRVIIFSKQYLKGMTEQNELHITYRALGFSRDGKSTDKPREVGYVIDGKLSVDYHYDLHQNRISRVMIGGGVYNPHLLKFDDQYGEAKVKVPDGTPYSIDDHYIALRGYAGYRQIYRFQESDRQNNIDIINYLSTRLQREKLPKHVVVNGKYELYSPFMSAIITHVLANERKYIEFDYHNKAKVARLISKFKFLLNSDPCVKGYDEDFAIVDPRPFDQAQPTVVHHRIYALFEHINQTYLNNKVRLNGWFKVTRTRRNVTE</sequence>